<evidence type="ECO:0000259" key="3">
    <source>
        <dbReference type="Pfam" id="PF01965"/>
    </source>
</evidence>
<keyword evidence="2" id="KW-0732">Signal</keyword>
<protein>
    <submittedName>
        <fullName evidence="4">Class I glutamine amidotransferase-like protein</fullName>
    </submittedName>
</protein>
<keyword evidence="4" id="KW-0315">Glutamine amidotransferase</keyword>
<reference evidence="4" key="1">
    <citation type="journal article" date="2020" name="Stud. Mycol.">
        <title>101 Dothideomycetes genomes: a test case for predicting lifestyles and emergence of pathogens.</title>
        <authorList>
            <person name="Haridas S."/>
            <person name="Albert R."/>
            <person name="Binder M."/>
            <person name="Bloem J."/>
            <person name="Labutti K."/>
            <person name="Salamov A."/>
            <person name="Andreopoulos B."/>
            <person name="Baker S."/>
            <person name="Barry K."/>
            <person name="Bills G."/>
            <person name="Bluhm B."/>
            <person name="Cannon C."/>
            <person name="Castanera R."/>
            <person name="Culley D."/>
            <person name="Daum C."/>
            <person name="Ezra D."/>
            <person name="Gonzalez J."/>
            <person name="Henrissat B."/>
            <person name="Kuo A."/>
            <person name="Liang C."/>
            <person name="Lipzen A."/>
            <person name="Lutzoni F."/>
            <person name="Magnuson J."/>
            <person name="Mondo S."/>
            <person name="Nolan M."/>
            <person name="Ohm R."/>
            <person name="Pangilinan J."/>
            <person name="Park H.-J."/>
            <person name="Ramirez L."/>
            <person name="Alfaro M."/>
            <person name="Sun H."/>
            <person name="Tritt A."/>
            <person name="Yoshinaga Y."/>
            <person name="Zwiers L.-H."/>
            <person name="Turgeon B."/>
            <person name="Goodwin S."/>
            <person name="Spatafora J."/>
            <person name="Crous P."/>
            <person name="Grigoriev I."/>
        </authorList>
    </citation>
    <scope>NUCLEOTIDE SEQUENCE</scope>
    <source>
        <strain evidence="4">CBS 113818</strain>
    </source>
</reference>
<sequence length="295" mass="31864">MRISILALLAADLPTTFGIPSQPPISNTTKLPTHFGVLLFPHFQAVDMYGPMDLINSISMLYANQTSMHVTVLAKTLDPVSTAMMPGGFGQSTVPTMTFDDYFSSRKAEDNQTSTESEDCGDGDGSHAVAKRAMRFGARQMSHDKMPSKSDPGDIDVLIVPGGGGTRKDMTAEIAFVKKLYPNLQYIFSVCTGASILARAGVLDGKSATTNKRSFSWVASTGPNVKWVPTARWVQDGNVWTTSGINAGIDGAFAWVSHVYGDDVSDYMAKSLEHNRQTDAHNDPFGKIWDVKGAT</sequence>
<accession>A0A6A7ABF9</accession>
<dbReference type="GO" id="GO:0016740">
    <property type="term" value="F:transferase activity"/>
    <property type="evidence" value="ECO:0007669"/>
    <property type="project" value="UniProtKB-KW"/>
</dbReference>
<name>A0A6A7ABF9_9PLEO</name>
<dbReference type="Pfam" id="PF01965">
    <property type="entry name" value="DJ-1_PfpI"/>
    <property type="match status" value="1"/>
</dbReference>
<dbReference type="Proteomes" id="UP000799424">
    <property type="component" value="Unassembled WGS sequence"/>
</dbReference>
<feature type="chain" id="PRO_5025485293" evidence="2">
    <location>
        <begin position="19"/>
        <end position="295"/>
    </location>
</feature>
<dbReference type="Gene3D" id="3.40.50.880">
    <property type="match status" value="1"/>
</dbReference>
<dbReference type="OrthoDB" id="543156at2759"/>
<gene>
    <name evidence="4" type="ORF">CC86DRAFT_178803</name>
</gene>
<dbReference type="CDD" id="cd03139">
    <property type="entry name" value="GATase1_PfpI_2"/>
    <property type="match status" value="1"/>
</dbReference>
<dbReference type="EMBL" id="MU006220">
    <property type="protein sequence ID" value="KAF2830007.1"/>
    <property type="molecule type" value="Genomic_DNA"/>
</dbReference>
<dbReference type="InterPro" id="IPR029062">
    <property type="entry name" value="Class_I_gatase-like"/>
</dbReference>
<feature type="signal peptide" evidence="2">
    <location>
        <begin position="1"/>
        <end position="18"/>
    </location>
</feature>
<feature type="region of interest" description="Disordered" evidence="1">
    <location>
        <begin position="106"/>
        <end position="126"/>
    </location>
</feature>
<dbReference type="InterPro" id="IPR002818">
    <property type="entry name" value="DJ-1/PfpI"/>
</dbReference>
<dbReference type="InterPro" id="IPR052158">
    <property type="entry name" value="INH-QAR"/>
</dbReference>
<evidence type="ECO:0000313" key="4">
    <source>
        <dbReference type="EMBL" id="KAF2830007.1"/>
    </source>
</evidence>
<feature type="domain" description="DJ-1/PfpI" evidence="3">
    <location>
        <begin position="140"/>
        <end position="252"/>
    </location>
</feature>
<dbReference type="SUPFAM" id="SSF52317">
    <property type="entry name" value="Class I glutamine amidotransferase-like"/>
    <property type="match status" value="1"/>
</dbReference>
<dbReference type="AlphaFoldDB" id="A0A6A7ABF9"/>
<keyword evidence="5" id="KW-1185">Reference proteome</keyword>
<evidence type="ECO:0000313" key="5">
    <source>
        <dbReference type="Proteomes" id="UP000799424"/>
    </source>
</evidence>
<dbReference type="PANTHER" id="PTHR43130:SF15">
    <property type="entry name" value="THIJ_PFPI FAMILY PROTEIN (AFU_ORTHOLOGUE AFUA_5G14240)"/>
    <property type="match status" value="1"/>
</dbReference>
<evidence type="ECO:0000256" key="2">
    <source>
        <dbReference type="SAM" id="SignalP"/>
    </source>
</evidence>
<proteinExistence type="predicted"/>
<keyword evidence="4" id="KW-0808">Transferase</keyword>
<dbReference type="PANTHER" id="PTHR43130">
    <property type="entry name" value="ARAC-FAMILY TRANSCRIPTIONAL REGULATOR"/>
    <property type="match status" value="1"/>
</dbReference>
<evidence type="ECO:0000256" key="1">
    <source>
        <dbReference type="SAM" id="MobiDB-lite"/>
    </source>
</evidence>
<organism evidence="4 5">
    <name type="scientific">Ophiobolus disseminans</name>
    <dbReference type="NCBI Taxonomy" id="1469910"/>
    <lineage>
        <taxon>Eukaryota</taxon>
        <taxon>Fungi</taxon>
        <taxon>Dikarya</taxon>
        <taxon>Ascomycota</taxon>
        <taxon>Pezizomycotina</taxon>
        <taxon>Dothideomycetes</taxon>
        <taxon>Pleosporomycetidae</taxon>
        <taxon>Pleosporales</taxon>
        <taxon>Pleosporineae</taxon>
        <taxon>Phaeosphaeriaceae</taxon>
        <taxon>Ophiobolus</taxon>
    </lineage>
</organism>